<dbReference type="InterPro" id="IPR029062">
    <property type="entry name" value="Class_I_gatase-like"/>
</dbReference>
<feature type="domain" description="Glutamine amidotransferase" evidence="1">
    <location>
        <begin position="48"/>
        <end position="203"/>
    </location>
</feature>
<dbReference type="RefSeq" id="WP_380018699.1">
    <property type="nucleotide sequence ID" value="NZ_JBHSHD010000002.1"/>
</dbReference>
<evidence type="ECO:0000259" key="1">
    <source>
        <dbReference type="Pfam" id="PF00117"/>
    </source>
</evidence>
<reference evidence="3" key="1">
    <citation type="journal article" date="2019" name="Int. J. Syst. Evol. Microbiol.">
        <title>The Global Catalogue of Microorganisms (GCM) 10K type strain sequencing project: providing services to taxonomists for standard genome sequencing and annotation.</title>
        <authorList>
            <consortium name="The Broad Institute Genomics Platform"/>
            <consortium name="The Broad Institute Genome Sequencing Center for Infectious Disease"/>
            <person name="Wu L."/>
            <person name="Ma J."/>
        </authorList>
    </citation>
    <scope>NUCLEOTIDE SEQUENCE [LARGE SCALE GENOMIC DNA]</scope>
    <source>
        <strain evidence="3">CCUG 30340</strain>
    </source>
</reference>
<dbReference type="PROSITE" id="PS51273">
    <property type="entry name" value="GATASE_TYPE_1"/>
    <property type="match status" value="1"/>
</dbReference>
<dbReference type="Proteomes" id="UP001595886">
    <property type="component" value="Unassembled WGS sequence"/>
</dbReference>
<evidence type="ECO:0000313" key="3">
    <source>
        <dbReference type="Proteomes" id="UP001595886"/>
    </source>
</evidence>
<evidence type="ECO:0000313" key="2">
    <source>
        <dbReference type="EMBL" id="MFC4818964.1"/>
    </source>
</evidence>
<dbReference type="CDD" id="cd01741">
    <property type="entry name" value="GATase1_1"/>
    <property type="match status" value="1"/>
</dbReference>
<protein>
    <submittedName>
        <fullName evidence="2">Glutamine amidotransferase</fullName>
    </submittedName>
</protein>
<dbReference type="PANTHER" id="PTHR42695">
    <property type="entry name" value="GLUTAMINE AMIDOTRANSFERASE YLR126C-RELATED"/>
    <property type="match status" value="1"/>
</dbReference>
<dbReference type="InterPro" id="IPR044992">
    <property type="entry name" value="ChyE-like"/>
</dbReference>
<dbReference type="SUPFAM" id="SSF52317">
    <property type="entry name" value="Class I glutamine amidotransferase-like"/>
    <property type="match status" value="1"/>
</dbReference>
<organism evidence="2 3">
    <name type="scientific">Dokdonella ginsengisoli</name>
    <dbReference type="NCBI Taxonomy" id="363846"/>
    <lineage>
        <taxon>Bacteria</taxon>
        <taxon>Pseudomonadati</taxon>
        <taxon>Pseudomonadota</taxon>
        <taxon>Gammaproteobacteria</taxon>
        <taxon>Lysobacterales</taxon>
        <taxon>Rhodanobacteraceae</taxon>
        <taxon>Dokdonella</taxon>
    </lineage>
</organism>
<dbReference type="InterPro" id="IPR017926">
    <property type="entry name" value="GATASE"/>
</dbReference>
<accession>A0ABV9QRE0</accession>
<dbReference type="EMBL" id="JBHSHD010000002">
    <property type="protein sequence ID" value="MFC4818964.1"/>
    <property type="molecule type" value="Genomic_DNA"/>
</dbReference>
<dbReference type="Pfam" id="PF00117">
    <property type="entry name" value="GATase"/>
    <property type="match status" value="1"/>
</dbReference>
<dbReference type="NCBIfam" id="NF006562">
    <property type="entry name" value="PRK09065.1"/>
    <property type="match status" value="1"/>
</dbReference>
<sequence length="251" mass="27459">MSFQPPFVRAAGKATLLIVQTGSTLPRIRARFGDFPHWFRISLGLAREEVDVVRADLGEKLPATIAHAGVIVTGSPAMVSERERWSEDAAAWLRGAIDAGVPVLGVCYGHQLLAHALGGRVDYHPAGREIGTVTIERQRAANDDALLGGAPARFPAHVSHQQSVLELPREATLLASSAHDPHHAVRYAPNVWGLQFHPEFSVEIMHGYLAARRPALKGDCSTDCCSARANRPTPLARTLLRRFREIAVRRR</sequence>
<dbReference type="PANTHER" id="PTHR42695:SF5">
    <property type="entry name" value="GLUTAMINE AMIDOTRANSFERASE YLR126C-RELATED"/>
    <property type="match status" value="1"/>
</dbReference>
<proteinExistence type="predicted"/>
<comment type="caution">
    <text evidence="2">The sequence shown here is derived from an EMBL/GenBank/DDBJ whole genome shotgun (WGS) entry which is preliminary data.</text>
</comment>
<gene>
    <name evidence="2" type="ORF">ACFO6Q_01435</name>
</gene>
<keyword evidence="3" id="KW-1185">Reference proteome</keyword>
<keyword evidence="2" id="KW-0315">Glutamine amidotransferase</keyword>
<name>A0ABV9QRE0_9GAMM</name>
<dbReference type="Gene3D" id="3.40.50.880">
    <property type="match status" value="1"/>
</dbReference>